<keyword evidence="2" id="KW-1185">Reference proteome</keyword>
<name>A0AA41QUD4_9MICO</name>
<dbReference type="EMBL" id="JALGAR010000001">
    <property type="protein sequence ID" value="MCI4656884.1"/>
    <property type="molecule type" value="Genomic_DNA"/>
</dbReference>
<proteinExistence type="predicted"/>
<dbReference type="AlphaFoldDB" id="A0AA41QUD4"/>
<evidence type="ECO:0000313" key="2">
    <source>
        <dbReference type="Proteomes" id="UP001165341"/>
    </source>
</evidence>
<protein>
    <submittedName>
        <fullName evidence="1">Uncharacterized protein</fullName>
    </submittedName>
</protein>
<dbReference type="Proteomes" id="UP001165341">
    <property type="component" value="Unassembled WGS sequence"/>
</dbReference>
<comment type="caution">
    <text evidence="1">The sequence shown here is derived from an EMBL/GenBank/DDBJ whole genome shotgun (WGS) entry which is preliminary data.</text>
</comment>
<reference evidence="1" key="1">
    <citation type="submission" date="2022-03" db="EMBL/GenBank/DDBJ databases">
        <title>Cryobacterium sp. nov. strain ZS14-85, isolated from Antarctic soil.</title>
        <authorList>
            <person name="Li J."/>
            <person name="Niu G."/>
        </authorList>
    </citation>
    <scope>NUCLEOTIDE SEQUENCE</scope>
    <source>
        <strain evidence="1">ZS14-85</strain>
    </source>
</reference>
<dbReference type="RefSeq" id="WP_243010930.1">
    <property type="nucleotide sequence ID" value="NZ_JALGAR010000001.1"/>
</dbReference>
<sequence>MDWTRLGLENAGFTGFVRFADLAASTLPAAPGVYVVLRADDRRPDFLETSPAGRFKERNPTVSNAQLAEAWLDGASVLYIGKAGAGAKGKRGLRKRLTEYRRHGAGEKVGHWGGRYVWQLAGSAELLVAWLETGGEDPEEVEAALIDHFVLTFGARPFANRKLGTARRKTAPAGRHR</sequence>
<gene>
    <name evidence="1" type="ORF">MQH31_03550</name>
</gene>
<evidence type="ECO:0000313" key="1">
    <source>
        <dbReference type="EMBL" id="MCI4656884.1"/>
    </source>
</evidence>
<accession>A0AA41QUD4</accession>
<organism evidence="1 2">
    <name type="scientific">Cryobacterium zhongshanensis</name>
    <dbReference type="NCBI Taxonomy" id="2928153"/>
    <lineage>
        <taxon>Bacteria</taxon>
        <taxon>Bacillati</taxon>
        <taxon>Actinomycetota</taxon>
        <taxon>Actinomycetes</taxon>
        <taxon>Micrococcales</taxon>
        <taxon>Microbacteriaceae</taxon>
        <taxon>Cryobacterium</taxon>
    </lineage>
</organism>